<gene>
    <name evidence="5" type="ORF">TcWFU_004586</name>
</gene>
<dbReference type="InterPro" id="IPR019142">
    <property type="entry name" value="Dymeclin"/>
</dbReference>
<evidence type="ECO:0000256" key="3">
    <source>
        <dbReference type="ARBA" id="ARBA00022707"/>
    </source>
</evidence>
<dbReference type="PANTHER" id="PTHR12895">
    <property type="entry name" value="DYMECLIN"/>
    <property type="match status" value="1"/>
</dbReference>
<keyword evidence="4" id="KW-0449">Lipoprotein</keyword>
<comment type="similarity">
    <text evidence="1">Belongs to the dymeclin family.</text>
</comment>
<dbReference type="Pfam" id="PF09742">
    <property type="entry name" value="Dymeclin"/>
    <property type="match status" value="1"/>
</dbReference>
<protein>
    <recommendedName>
        <fullName evidence="2">Dymeclin</fullName>
    </recommendedName>
</protein>
<sequence length="672" mass="74114">MNLHFADITSKGTHHVNLNSGSALNSPSIAEYTVHLLFLLVTEIIPSKKTYGLLYESLSCLLILLSAQVSGYGGDEIPATCKYFTSKKCLSDAPAFVHRLVLNVTENLPCPASMLAENHASGMLWNAASTIASGLMTVVTLGYSRRAANAKVEAKPELGSPGCGMLHPLAKQSCHLLLVLTTQSTGFISANSVVPNADGEDGTTSHINSASAVAAATAASRSIFRDIGSNPYREALFALTPLGEADTEMKQNGGRGKDVEKGVGSERDVLPPRIPFGRLCETLASTVNADSSVLLLYLLLHRNDFFRAFVMETRAYEKFTFSICSLLYQSPAENSHLVYMALIVLLILTENEDFAKDVHDIPVKKPPPNVDRQLTGVSLGSLLVYVLIRTIRHHLNQLRDKYLHINSLAALANLSPKITNLHPYVSQALVDLLQKLVKRHKRLVNEICILNDQLKEQEKTARTKVPPYPDVRPNMISSSDALLQDLSLLEEVIRMTLEIFNSILTHSLAANTHLVYNLLYQREYLAPIHNHPSFNDLMQNIDTVLGFFASRIEKDLGPQPTETSSVMTVITKSMGDFGRIHTLKEFQELKFKYVEEDSPDEFFIPYVWSLVYRHSGLGFEQKLLHSFGSYEYCASEENVDDDVVTATETTTGTNASSDVSNLEISATHSIQG</sequence>
<accession>A0ABR4QKC8</accession>
<evidence type="ECO:0000256" key="4">
    <source>
        <dbReference type="ARBA" id="ARBA00023288"/>
    </source>
</evidence>
<dbReference type="EMBL" id="JAKROA010000002">
    <property type="protein sequence ID" value="KAL5110268.1"/>
    <property type="molecule type" value="Genomic_DNA"/>
</dbReference>
<evidence type="ECO:0000256" key="2">
    <source>
        <dbReference type="ARBA" id="ARBA00015736"/>
    </source>
</evidence>
<comment type="caution">
    <text evidence="5">The sequence shown here is derived from an EMBL/GenBank/DDBJ whole genome shotgun (WGS) entry which is preliminary data.</text>
</comment>
<evidence type="ECO:0000256" key="1">
    <source>
        <dbReference type="ARBA" id="ARBA00010603"/>
    </source>
</evidence>
<evidence type="ECO:0000313" key="6">
    <source>
        <dbReference type="Proteomes" id="UP001651158"/>
    </source>
</evidence>
<reference evidence="5 6" key="1">
    <citation type="journal article" date="2022" name="Front. Cell. Infect. Microbiol.">
        <title>The Genomes of Two Strains of Taenia crassiceps the Animal Model for the Study of Human Cysticercosis.</title>
        <authorList>
            <person name="Bobes R.J."/>
            <person name="Estrada K."/>
            <person name="Rios-Valencia D.G."/>
            <person name="Calderon-Gallegos A."/>
            <person name="de la Torre P."/>
            <person name="Carrero J.C."/>
            <person name="Sanchez-Flores A."/>
            <person name="Laclette J.P."/>
        </authorList>
    </citation>
    <scope>NUCLEOTIDE SEQUENCE [LARGE SCALE GENOMIC DNA]</scope>
    <source>
        <strain evidence="5">WFUcys</strain>
    </source>
</reference>
<dbReference type="Proteomes" id="UP001651158">
    <property type="component" value="Unassembled WGS sequence"/>
</dbReference>
<proteinExistence type="inferred from homology"/>
<dbReference type="PANTHER" id="PTHR12895:SF9">
    <property type="entry name" value="DYMECLIN"/>
    <property type="match status" value="1"/>
</dbReference>
<organism evidence="5 6">
    <name type="scientific">Taenia crassiceps</name>
    <dbReference type="NCBI Taxonomy" id="6207"/>
    <lineage>
        <taxon>Eukaryota</taxon>
        <taxon>Metazoa</taxon>
        <taxon>Spiralia</taxon>
        <taxon>Lophotrochozoa</taxon>
        <taxon>Platyhelminthes</taxon>
        <taxon>Cestoda</taxon>
        <taxon>Eucestoda</taxon>
        <taxon>Cyclophyllidea</taxon>
        <taxon>Taeniidae</taxon>
        <taxon>Taenia</taxon>
    </lineage>
</organism>
<keyword evidence="6" id="KW-1185">Reference proteome</keyword>
<keyword evidence="3" id="KW-0519">Myristate</keyword>
<evidence type="ECO:0000313" key="5">
    <source>
        <dbReference type="EMBL" id="KAL5110268.1"/>
    </source>
</evidence>
<name>A0ABR4QKC8_9CEST</name>